<organism evidence="1 2">
    <name type="scientific">Lipomyces kononenkoae</name>
    <name type="common">Yeast</name>
    <dbReference type="NCBI Taxonomy" id="34357"/>
    <lineage>
        <taxon>Eukaryota</taxon>
        <taxon>Fungi</taxon>
        <taxon>Dikarya</taxon>
        <taxon>Ascomycota</taxon>
        <taxon>Saccharomycotina</taxon>
        <taxon>Lipomycetes</taxon>
        <taxon>Lipomycetales</taxon>
        <taxon>Lipomycetaceae</taxon>
        <taxon>Lipomyces</taxon>
    </lineage>
</organism>
<gene>
    <name evidence="1" type="ORF">V1525DRAFT_349292</name>
</gene>
<sequence>MKGGIICIAGVASSIASVSAVTSFAAPDQGPRNNCMLQLEFERVKCSEAGRVRHRNVVPVALYNYQDVAYMTTISLGTPAQTLQVQLDPGSSDLLVYAATDRFCTSGRASCQESGTFDATNSTTFLQLQNDSVADYYVDTTIASGTYAADTLEIGNVTIQHFIFGYVEDSNSTLAVLGVSFLSELTSQTKYPNLPYRLKQDGIIDLVAYSIWLNDIEASTGSIAFGGIDTGKFTGELSVIPMYVEYYSTYNVTLTGITVSSSGNTNDEIIVYGNADAIVSGGSTIYMVLDASTSLGTLPRPILTGIVNALGISNSAHFQEQYGFYRVDCTFMTSDAVVVFQFGGKASITVTMDQFIEILGADSFGNNVCGIALQSSQSLDTNSESYIAGNTILRSAYVVYDLESYAIGLAQASFNSSITNLFSLSSSGIPDGLKGTGSTNSKKISALSSAITMLKPTSTIASATSASAAPSMPSVSISSNDQRSSTTSVRTAASRSPVPIAAGHPPSNASALIAASTRSVSMGSGHPSLNTGAAAASASPVPRASGSTSFFFLSTLVVVMTVMFMLGTILI</sequence>
<protein>
    <submittedName>
        <fullName evidence="1">Aspartic peptidase domain-containing protein</fullName>
    </submittedName>
</protein>
<name>A0ACC3STH2_LIPKO</name>
<reference evidence="2" key="1">
    <citation type="journal article" date="2024" name="Front. Bioeng. Biotechnol.">
        <title>Genome-scale model development and genomic sequencing of the oleaginous clade Lipomyces.</title>
        <authorList>
            <person name="Czajka J.J."/>
            <person name="Han Y."/>
            <person name="Kim J."/>
            <person name="Mondo S.J."/>
            <person name="Hofstad B.A."/>
            <person name="Robles A."/>
            <person name="Haridas S."/>
            <person name="Riley R."/>
            <person name="LaButti K."/>
            <person name="Pangilinan J."/>
            <person name="Andreopoulos W."/>
            <person name="Lipzen A."/>
            <person name="Yan J."/>
            <person name="Wang M."/>
            <person name="Ng V."/>
            <person name="Grigoriev I.V."/>
            <person name="Spatafora J.W."/>
            <person name="Magnuson J.K."/>
            <person name="Baker S.E."/>
            <person name="Pomraning K.R."/>
        </authorList>
    </citation>
    <scope>NUCLEOTIDE SEQUENCE [LARGE SCALE GENOMIC DNA]</scope>
    <source>
        <strain evidence="2">CBS 7786</strain>
    </source>
</reference>
<accession>A0ACC3STH2</accession>
<dbReference type="EMBL" id="MU971441">
    <property type="protein sequence ID" value="KAK9234926.1"/>
    <property type="molecule type" value="Genomic_DNA"/>
</dbReference>
<keyword evidence="2" id="KW-1185">Reference proteome</keyword>
<evidence type="ECO:0000313" key="1">
    <source>
        <dbReference type="EMBL" id="KAK9234926.1"/>
    </source>
</evidence>
<comment type="caution">
    <text evidence="1">The sequence shown here is derived from an EMBL/GenBank/DDBJ whole genome shotgun (WGS) entry which is preliminary data.</text>
</comment>
<dbReference type="Proteomes" id="UP001433508">
    <property type="component" value="Unassembled WGS sequence"/>
</dbReference>
<proteinExistence type="predicted"/>
<evidence type="ECO:0000313" key="2">
    <source>
        <dbReference type="Proteomes" id="UP001433508"/>
    </source>
</evidence>